<evidence type="ECO:0000256" key="1">
    <source>
        <dbReference type="SAM" id="SignalP"/>
    </source>
</evidence>
<dbReference type="EMBL" id="JBBYHU010000008">
    <property type="protein sequence ID" value="MEL1240587.1"/>
    <property type="molecule type" value="Genomic_DNA"/>
</dbReference>
<proteinExistence type="predicted"/>
<organism evidence="2 3">
    <name type="scientific">Flavobacterium flavipallidum</name>
    <dbReference type="NCBI Taxonomy" id="3139140"/>
    <lineage>
        <taxon>Bacteria</taxon>
        <taxon>Pseudomonadati</taxon>
        <taxon>Bacteroidota</taxon>
        <taxon>Flavobacteriia</taxon>
        <taxon>Flavobacteriales</taxon>
        <taxon>Flavobacteriaceae</taxon>
        <taxon>Flavobacterium</taxon>
    </lineage>
</organism>
<feature type="signal peptide" evidence="1">
    <location>
        <begin position="1"/>
        <end position="24"/>
    </location>
</feature>
<evidence type="ECO:0000313" key="3">
    <source>
        <dbReference type="Proteomes" id="UP001398556"/>
    </source>
</evidence>
<evidence type="ECO:0008006" key="4">
    <source>
        <dbReference type="Google" id="ProtNLM"/>
    </source>
</evidence>
<evidence type="ECO:0000313" key="2">
    <source>
        <dbReference type="EMBL" id="MEL1240587.1"/>
    </source>
</evidence>
<gene>
    <name evidence="2" type="ORF">AAEO59_05970</name>
</gene>
<comment type="caution">
    <text evidence="2">The sequence shown here is derived from an EMBL/GenBank/DDBJ whole genome shotgun (WGS) entry which is preliminary data.</text>
</comment>
<name>A0ABU9HKE2_9FLAO</name>
<dbReference type="RefSeq" id="WP_341699826.1">
    <property type="nucleotide sequence ID" value="NZ_JBBYHU010000008.1"/>
</dbReference>
<protein>
    <recommendedName>
        <fullName evidence="4">Fibronectin type-III domain-containing protein</fullName>
    </recommendedName>
</protein>
<dbReference type="SUPFAM" id="SSF55486">
    <property type="entry name" value="Metalloproteases ('zincins'), catalytic domain"/>
    <property type="match status" value="1"/>
</dbReference>
<keyword evidence="1" id="KW-0732">Signal</keyword>
<reference evidence="2 3" key="1">
    <citation type="submission" date="2024-04" db="EMBL/GenBank/DDBJ databases">
        <title>Flavobacterium sp. DGU99 16S ribosomal RNA gene Genome sequencing and assembly.</title>
        <authorList>
            <person name="Park S."/>
        </authorList>
    </citation>
    <scope>NUCLEOTIDE SEQUENCE [LARGE SCALE GENOMIC DNA]</scope>
    <source>
        <strain evidence="2 3">DGU99</strain>
    </source>
</reference>
<feature type="chain" id="PRO_5046081380" description="Fibronectin type-III domain-containing protein" evidence="1">
    <location>
        <begin position="25"/>
        <end position="399"/>
    </location>
</feature>
<dbReference type="PROSITE" id="PS51257">
    <property type="entry name" value="PROKAR_LIPOPROTEIN"/>
    <property type="match status" value="1"/>
</dbReference>
<sequence length="399" mass="43451">MKKGINVLLLLFLVVCACSSGSSSVDPVSEENNNNLGVLATISTNEAESILSTEAVIWGKIENNGGTSVTERGICYSKQIDPEYEDSKSKANLVMGSGDFKSSLKNLDGETVYYARAYAVNKKGIAYGNQVSFKTTDIASPLLVFGRVKVAGAQDIFLDVELKEHGDLTIQEIGVVYGTSREPTVANSKIKRTSIESKFKQRITGLTPETIYYVRPYAITSQKTLYGQEFAISTIRKGNFTYSFNQNGADAATVTRIKAAFDLATTYYNNFTSIVKHVTVNYSPGTPTADANFAGWINMGSNVGYQKAGTAMHEMAHSVGVGTHTKYWELMTGGTWDGTRANEILQMMTNDPTAVVKGDNTHFWPYGVNGAHEDDGSDFLYMMNALILQGMKTDGMPSN</sequence>
<accession>A0ABU9HKE2</accession>
<dbReference type="Proteomes" id="UP001398556">
    <property type="component" value="Unassembled WGS sequence"/>
</dbReference>
<keyword evidence="3" id="KW-1185">Reference proteome</keyword>